<evidence type="ECO:0000256" key="1">
    <source>
        <dbReference type="SAM" id="MobiDB-lite"/>
    </source>
</evidence>
<name>A0A7R9EAE4_9NEOP</name>
<sequence>MSLRFELESDIPIDTLDNGNDFTTERRFQEQTVWTRSTEYRPRTYGYGVCVWAFNSLEINDRSQVRRGGGFEGENEVLASPVKTTSNSPSVNQSSSRERRRTRKVIAAKEFEENSIDRVVHNQPLFDTPTKVHKQNVLDSPSIENSQFKNLAREGSSHFSVEESSLDGSRSLTSQSDNRSYRDKLRDRFHAVKITKYSLNTGPLGHTIKLIEQAYIRRINTYSITNELPYKDPV</sequence>
<dbReference type="AlphaFoldDB" id="A0A7R9EAE4"/>
<evidence type="ECO:0000313" key="2">
    <source>
        <dbReference type="EMBL" id="CAD7430289.1"/>
    </source>
</evidence>
<feature type="region of interest" description="Disordered" evidence="1">
    <location>
        <begin position="66"/>
        <end position="103"/>
    </location>
</feature>
<gene>
    <name evidence="2" type="ORF">TMSB3V08_LOCUS7050</name>
</gene>
<protein>
    <submittedName>
        <fullName evidence="2">Uncharacterized protein</fullName>
    </submittedName>
</protein>
<dbReference type="EMBL" id="OB794435">
    <property type="protein sequence ID" value="CAD7430289.1"/>
    <property type="molecule type" value="Genomic_DNA"/>
</dbReference>
<reference evidence="2" key="1">
    <citation type="submission" date="2020-11" db="EMBL/GenBank/DDBJ databases">
        <authorList>
            <person name="Tran Van P."/>
        </authorList>
    </citation>
    <scope>NUCLEOTIDE SEQUENCE</scope>
</reference>
<proteinExistence type="predicted"/>
<accession>A0A7R9EAE4</accession>
<feature type="compositionally biased region" description="Low complexity" evidence="1">
    <location>
        <begin position="86"/>
        <end position="95"/>
    </location>
</feature>
<feature type="compositionally biased region" description="Polar residues" evidence="1">
    <location>
        <begin position="159"/>
        <end position="178"/>
    </location>
</feature>
<organism evidence="2">
    <name type="scientific">Timema monikensis</name>
    <dbReference type="NCBI Taxonomy" id="170555"/>
    <lineage>
        <taxon>Eukaryota</taxon>
        <taxon>Metazoa</taxon>
        <taxon>Ecdysozoa</taxon>
        <taxon>Arthropoda</taxon>
        <taxon>Hexapoda</taxon>
        <taxon>Insecta</taxon>
        <taxon>Pterygota</taxon>
        <taxon>Neoptera</taxon>
        <taxon>Polyneoptera</taxon>
        <taxon>Phasmatodea</taxon>
        <taxon>Timematodea</taxon>
        <taxon>Timematoidea</taxon>
        <taxon>Timematidae</taxon>
        <taxon>Timema</taxon>
    </lineage>
</organism>
<feature type="region of interest" description="Disordered" evidence="1">
    <location>
        <begin position="159"/>
        <end position="179"/>
    </location>
</feature>